<keyword evidence="3 7" id="KW-0813">Transport</keyword>
<evidence type="ECO:0000256" key="6">
    <source>
        <dbReference type="ARBA" id="ARBA00023136"/>
    </source>
</evidence>
<evidence type="ECO:0000313" key="12">
    <source>
        <dbReference type="Proteomes" id="UP000271337"/>
    </source>
</evidence>
<gene>
    <name evidence="11" type="ORF">D0867_09027</name>
</gene>
<dbReference type="Pfam" id="PF00083">
    <property type="entry name" value="Sugar_tr"/>
    <property type="match status" value="1"/>
</dbReference>
<dbReference type="InterPro" id="IPR050360">
    <property type="entry name" value="MFS_Sugar_Transporters"/>
</dbReference>
<comment type="caution">
    <text evidence="11">The sequence shown here is derived from an EMBL/GenBank/DDBJ whole genome shotgun (WGS) entry which is preliminary data.</text>
</comment>
<dbReference type="GO" id="GO:0016020">
    <property type="term" value="C:membrane"/>
    <property type="evidence" value="ECO:0007669"/>
    <property type="project" value="UniProtKB-SubCell"/>
</dbReference>
<evidence type="ECO:0000256" key="8">
    <source>
        <dbReference type="SAM" id="MobiDB-lite"/>
    </source>
</evidence>
<dbReference type="PRINTS" id="PR00171">
    <property type="entry name" value="SUGRTRNSPORT"/>
</dbReference>
<feature type="transmembrane region" description="Helical" evidence="9">
    <location>
        <begin position="238"/>
        <end position="255"/>
    </location>
</feature>
<evidence type="ECO:0000259" key="10">
    <source>
        <dbReference type="PROSITE" id="PS50850"/>
    </source>
</evidence>
<dbReference type="GO" id="GO:0005351">
    <property type="term" value="F:carbohydrate:proton symporter activity"/>
    <property type="evidence" value="ECO:0007669"/>
    <property type="project" value="TreeGrafter"/>
</dbReference>
<dbReference type="PROSITE" id="PS00216">
    <property type="entry name" value="SUGAR_TRANSPORT_1"/>
    <property type="match status" value="1"/>
</dbReference>
<dbReference type="SUPFAM" id="SSF103473">
    <property type="entry name" value="MFS general substrate transporter"/>
    <property type="match status" value="1"/>
</dbReference>
<feature type="transmembrane region" description="Helical" evidence="9">
    <location>
        <begin position="424"/>
        <end position="446"/>
    </location>
</feature>
<dbReference type="InterPro" id="IPR020846">
    <property type="entry name" value="MFS_dom"/>
</dbReference>
<dbReference type="Gene3D" id="1.20.1250.20">
    <property type="entry name" value="MFS general substrate transporter like domains"/>
    <property type="match status" value="1"/>
</dbReference>
<dbReference type="PANTHER" id="PTHR48022:SF46">
    <property type="entry name" value="SUGAR TRANSPORTER, PUTATIVE (AFU_ORTHOLOGUE AFUA_1G11830)-RELATED"/>
    <property type="match status" value="1"/>
</dbReference>
<dbReference type="InterPro" id="IPR005829">
    <property type="entry name" value="Sugar_transporter_CS"/>
</dbReference>
<feature type="transmembrane region" description="Helical" evidence="9">
    <location>
        <begin position="358"/>
        <end position="378"/>
    </location>
</feature>
<organism evidence="11 12">
    <name type="scientific">Hortaea werneckii</name>
    <name type="common">Black yeast</name>
    <name type="synonym">Cladosporium werneckii</name>
    <dbReference type="NCBI Taxonomy" id="91943"/>
    <lineage>
        <taxon>Eukaryota</taxon>
        <taxon>Fungi</taxon>
        <taxon>Dikarya</taxon>
        <taxon>Ascomycota</taxon>
        <taxon>Pezizomycotina</taxon>
        <taxon>Dothideomycetes</taxon>
        <taxon>Dothideomycetidae</taxon>
        <taxon>Mycosphaerellales</taxon>
        <taxon>Teratosphaeriaceae</taxon>
        <taxon>Hortaea</taxon>
    </lineage>
</organism>
<evidence type="ECO:0000256" key="9">
    <source>
        <dbReference type="SAM" id="Phobius"/>
    </source>
</evidence>
<feature type="transmembrane region" description="Helical" evidence="9">
    <location>
        <begin position="131"/>
        <end position="150"/>
    </location>
</feature>
<feature type="region of interest" description="Disordered" evidence="8">
    <location>
        <begin position="549"/>
        <end position="568"/>
    </location>
</feature>
<sequence length="568" mass="63182">MGAWPTCMLEAKEAKKEAFPSLSLRMHKKTPYTDVFLPSTPPFQPIMGLFNPTGKRVYNWYISLVAASCMVLYGYDASVFNALQNSDNWVEYFNDPGDQVIGAINTAYVVGAIVAGFFFAGPVADYFGRRVGMMSGAVFVIVATFMQTFAPRGNLACFIVGRVLIGIGQGLALTAGSIYIGGAGSIYIGELAPQSIRGMIMSFWQMFYSVGSFIALWIKFGTSKHVENLGEWDWKMVVIFQAMVPLFIVIQVPFLPETPRWYIQHGKIEQARRSLARVRDTEQEVEDEALMIREAIEFEKEAISSNYSALWKDKSIRHRLILALILNAGQQITGQGSLNSYSSIIYQKIFTRKSQIDLINALNATFGIIFTANATWTVDRFGRKFLLIVGGIGMGICMIIVASVETQTPTLPSGAKTESVGISIVFLLFLFIFFYKPSWGATIWIWTSEVFSMNVRAQAVGMASQTQNVANLIVQQFFPTFLNNCGFYAFYMFAGINFLLATFVYFFVPETKKVLLEEMDAKFGGVNHVEKGGDLMGVEDARHADHGELELRGSVSKGPQTEQREVVG</sequence>
<dbReference type="NCBIfam" id="TIGR00879">
    <property type="entry name" value="SP"/>
    <property type="match status" value="1"/>
</dbReference>
<evidence type="ECO:0000256" key="7">
    <source>
        <dbReference type="RuleBase" id="RU003346"/>
    </source>
</evidence>
<dbReference type="AlphaFoldDB" id="A0A3M6YZF8"/>
<proteinExistence type="inferred from homology"/>
<feature type="transmembrane region" description="Helical" evidence="9">
    <location>
        <begin position="100"/>
        <end position="119"/>
    </location>
</feature>
<dbReference type="InterPro" id="IPR036259">
    <property type="entry name" value="MFS_trans_sf"/>
</dbReference>
<keyword evidence="4 9" id="KW-0812">Transmembrane</keyword>
<reference evidence="11 12" key="1">
    <citation type="journal article" date="2018" name="BMC Genomics">
        <title>Genomic evidence for intraspecific hybridization in a clonal and extremely halotolerant yeast.</title>
        <authorList>
            <person name="Gostincar C."/>
            <person name="Stajich J.E."/>
            <person name="Zupancic J."/>
            <person name="Zalar P."/>
            <person name="Gunde-Cimerman N."/>
        </authorList>
    </citation>
    <scope>NUCLEOTIDE SEQUENCE [LARGE SCALE GENOMIC DNA]</scope>
    <source>
        <strain evidence="11 12">EXF-6669</strain>
    </source>
</reference>
<evidence type="ECO:0000256" key="5">
    <source>
        <dbReference type="ARBA" id="ARBA00022989"/>
    </source>
</evidence>
<name>A0A3M6YZF8_HORWE</name>
<evidence type="ECO:0000256" key="2">
    <source>
        <dbReference type="ARBA" id="ARBA00010992"/>
    </source>
</evidence>
<dbReference type="PANTHER" id="PTHR48022">
    <property type="entry name" value="PLASTIDIC GLUCOSE TRANSPORTER 4"/>
    <property type="match status" value="1"/>
</dbReference>
<accession>A0A3M6YZF8</accession>
<protein>
    <recommendedName>
        <fullName evidence="10">Major facilitator superfamily (MFS) profile domain-containing protein</fullName>
    </recommendedName>
</protein>
<dbReference type="InterPro" id="IPR005828">
    <property type="entry name" value="MFS_sugar_transport-like"/>
</dbReference>
<feature type="transmembrane region" description="Helical" evidence="9">
    <location>
        <begin position="200"/>
        <end position="218"/>
    </location>
</feature>
<feature type="transmembrane region" description="Helical" evidence="9">
    <location>
        <begin position="162"/>
        <end position="188"/>
    </location>
</feature>
<evidence type="ECO:0000256" key="4">
    <source>
        <dbReference type="ARBA" id="ARBA00022692"/>
    </source>
</evidence>
<dbReference type="PROSITE" id="PS50850">
    <property type="entry name" value="MFS"/>
    <property type="match status" value="1"/>
</dbReference>
<dbReference type="FunFam" id="1.20.1250.20:FF:000134">
    <property type="entry name" value="MFS sugar transporter protein"/>
    <property type="match status" value="1"/>
</dbReference>
<evidence type="ECO:0000313" key="11">
    <source>
        <dbReference type="EMBL" id="RMY08465.1"/>
    </source>
</evidence>
<evidence type="ECO:0000256" key="3">
    <source>
        <dbReference type="ARBA" id="ARBA00022448"/>
    </source>
</evidence>
<evidence type="ECO:0000256" key="1">
    <source>
        <dbReference type="ARBA" id="ARBA00004141"/>
    </source>
</evidence>
<dbReference type="EMBL" id="QWIL01001055">
    <property type="protein sequence ID" value="RMY08465.1"/>
    <property type="molecule type" value="Genomic_DNA"/>
</dbReference>
<feature type="domain" description="Major facilitator superfamily (MFS) profile" evidence="10">
    <location>
        <begin position="62"/>
        <end position="512"/>
    </location>
</feature>
<feature type="transmembrane region" description="Helical" evidence="9">
    <location>
        <begin position="488"/>
        <end position="508"/>
    </location>
</feature>
<dbReference type="InterPro" id="IPR003663">
    <property type="entry name" value="Sugar/inositol_transpt"/>
</dbReference>
<keyword evidence="6 9" id="KW-0472">Membrane</keyword>
<dbReference type="OrthoDB" id="6612291at2759"/>
<keyword evidence="5 9" id="KW-1133">Transmembrane helix</keyword>
<comment type="similarity">
    <text evidence="2 7">Belongs to the major facilitator superfamily. Sugar transporter (TC 2.A.1.1) family.</text>
</comment>
<feature type="transmembrane region" description="Helical" evidence="9">
    <location>
        <begin position="384"/>
        <end position="404"/>
    </location>
</feature>
<comment type="subcellular location">
    <subcellularLocation>
        <location evidence="1">Membrane</location>
        <topology evidence="1">Multi-pass membrane protein</topology>
    </subcellularLocation>
</comment>
<feature type="transmembrane region" description="Helical" evidence="9">
    <location>
        <begin position="57"/>
        <end position="75"/>
    </location>
</feature>
<dbReference type="Proteomes" id="UP000271337">
    <property type="component" value="Unassembled WGS sequence"/>
</dbReference>